<dbReference type="AlphaFoldDB" id="A0A939DYV5"/>
<evidence type="ECO:0000313" key="4">
    <source>
        <dbReference type="EMBL" id="MBN8206747.1"/>
    </source>
</evidence>
<accession>A0A939DYV5</accession>
<dbReference type="InterPro" id="IPR036271">
    <property type="entry name" value="Tet_transcr_reg_TetR-rel_C_sf"/>
</dbReference>
<name>A0A939DYV5_9MICO</name>
<evidence type="ECO:0000259" key="3">
    <source>
        <dbReference type="PROSITE" id="PS50977"/>
    </source>
</evidence>
<dbReference type="Pfam" id="PF00440">
    <property type="entry name" value="TetR_N"/>
    <property type="match status" value="1"/>
</dbReference>
<dbReference type="Gene3D" id="1.10.10.60">
    <property type="entry name" value="Homeodomain-like"/>
    <property type="match status" value="1"/>
</dbReference>
<proteinExistence type="predicted"/>
<dbReference type="GO" id="GO:0000976">
    <property type="term" value="F:transcription cis-regulatory region binding"/>
    <property type="evidence" value="ECO:0007669"/>
    <property type="project" value="TreeGrafter"/>
</dbReference>
<dbReference type="Gene3D" id="1.10.357.10">
    <property type="entry name" value="Tetracycline Repressor, domain 2"/>
    <property type="match status" value="1"/>
</dbReference>
<dbReference type="GO" id="GO:0003700">
    <property type="term" value="F:DNA-binding transcription factor activity"/>
    <property type="evidence" value="ECO:0007669"/>
    <property type="project" value="TreeGrafter"/>
</dbReference>
<dbReference type="InterPro" id="IPR009057">
    <property type="entry name" value="Homeodomain-like_sf"/>
</dbReference>
<dbReference type="PROSITE" id="PS50977">
    <property type="entry name" value="HTH_TETR_2"/>
    <property type="match status" value="1"/>
</dbReference>
<feature type="DNA-binding region" description="H-T-H motif" evidence="2">
    <location>
        <begin position="31"/>
        <end position="50"/>
    </location>
</feature>
<dbReference type="EMBL" id="JAEMWU010000002">
    <property type="protein sequence ID" value="MBN8206747.1"/>
    <property type="molecule type" value="Genomic_DNA"/>
</dbReference>
<reference evidence="4" key="1">
    <citation type="submission" date="2020-12" db="EMBL/GenBank/DDBJ databases">
        <title>PHA producing bacteria isolated from mangrove.</title>
        <authorList>
            <person name="Zheng W."/>
            <person name="Yu S."/>
            <person name="Huang Y."/>
        </authorList>
    </citation>
    <scope>NUCLEOTIDE SEQUENCE</scope>
    <source>
        <strain evidence="4">GN8-5</strain>
    </source>
</reference>
<protein>
    <submittedName>
        <fullName evidence="4">TetR/AcrR family transcriptional regulator</fullName>
    </submittedName>
</protein>
<dbReference type="InterPro" id="IPR050109">
    <property type="entry name" value="HTH-type_TetR-like_transc_reg"/>
</dbReference>
<dbReference type="PANTHER" id="PTHR30055">
    <property type="entry name" value="HTH-TYPE TRANSCRIPTIONAL REGULATOR RUTR"/>
    <property type="match status" value="1"/>
</dbReference>
<dbReference type="RefSeq" id="WP_206824555.1">
    <property type="nucleotide sequence ID" value="NZ_CP063379.1"/>
</dbReference>
<dbReference type="InterPro" id="IPR001647">
    <property type="entry name" value="HTH_TetR"/>
</dbReference>
<organism evidence="4 5">
    <name type="scientific">Microbacterium esteraromaticum</name>
    <dbReference type="NCBI Taxonomy" id="57043"/>
    <lineage>
        <taxon>Bacteria</taxon>
        <taxon>Bacillati</taxon>
        <taxon>Actinomycetota</taxon>
        <taxon>Actinomycetes</taxon>
        <taxon>Micrococcales</taxon>
        <taxon>Microbacteriaceae</taxon>
        <taxon>Microbacterium</taxon>
    </lineage>
</organism>
<keyword evidence="1 2" id="KW-0238">DNA-binding</keyword>
<sequence>MTFQRRGTGRREDLVEAATAIVRDSGFGAASVKAVTARAGMSTGLLYRYADGLDDVLAEVFRRCAGVEMAAVDQAVTAVASADATSRLVALIETFADRALRGGRLAWALLAEPVDRIVDDERLIYRRGYVGILTEIVTDGVRSGEFPLQNARLTAAGLVGAIGEALAGPLAPVSAEHDDSDAVVEAITALCLRAVGARCDPPSSAHGFSGEEPGP</sequence>
<dbReference type="SUPFAM" id="SSF48498">
    <property type="entry name" value="Tetracyclin repressor-like, C-terminal domain"/>
    <property type="match status" value="1"/>
</dbReference>
<evidence type="ECO:0000256" key="2">
    <source>
        <dbReference type="PROSITE-ProRule" id="PRU00335"/>
    </source>
</evidence>
<gene>
    <name evidence="4" type="ORF">JF543_12360</name>
</gene>
<dbReference type="PANTHER" id="PTHR30055:SF226">
    <property type="entry name" value="HTH-TYPE TRANSCRIPTIONAL REGULATOR PKSA"/>
    <property type="match status" value="1"/>
</dbReference>
<dbReference type="Proteomes" id="UP000664385">
    <property type="component" value="Unassembled WGS sequence"/>
</dbReference>
<evidence type="ECO:0000313" key="5">
    <source>
        <dbReference type="Proteomes" id="UP000664385"/>
    </source>
</evidence>
<dbReference type="SUPFAM" id="SSF46689">
    <property type="entry name" value="Homeodomain-like"/>
    <property type="match status" value="1"/>
</dbReference>
<evidence type="ECO:0000256" key="1">
    <source>
        <dbReference type="ARBA" id="ARBA00023125"/>
    </source>
</evidence>
<comment type="caution">
    <text evidence="4">The sequence shown here is derived from an EMBL/GenBank/DDBJ whole genome shotgun (WGS) entry which is preliminary data.</text>
</comment>
<feature type="domain" description="HTH tetR-type" evidence="3">
    <location>
        <begin position="8"/>
        <end position="68"/>
    </location>
</feature>